<keyword evidence="12" id="KW-1185">Reference proteome</keyword>
<comment type="caution">
    <text evidence="11">The sequence shown here is derived from an EMBL/GenBank/DDBJ whole genome shotgun (WGS) entry which is preliminary data.</text>
</comment>
<reference evidence="11" key="1">
    <citation type="submission" date="2023-04" db="EMBL/GenBank/DDBJ databases">
        <title>Phytophthora lilii NBRC 32176.</title>
        <authorList>
            <person name="Ichikawa N."/>
            <person name="Sato H."/>
            <person name="Tonouchi N."/>
        </authorList>
    </citation>
    <scope>NUCLEOTIDE SEQUENCE</scope>
    <source>
        <strain evidence="11">NBRC 32176</strain>
    </source>
</reference>
<evidence type="ECO:0000313" key="12">
    <source>
        <dbReference type="Proteomes" id="UP001165083"/>
    </source>
</evidence>
<evidence type="ECO:0000256" key="5">
    <source>
        <dbReference type="ARBA" id="ARBA00022729"/>
    </source>
</evidence>
<dbReference type="SUPFAM" id="SSF51445">
    <property type="entry name" value="(Trans)glycosidases"/>
    <property type="match status" value="1"/>
</dbReference>
<comment type="catalytic activity">
    <reaction evidence="1">
        <text>Endohydrolysis of (1-&gt;4)-beta-D-xylosidic linkages in xylans.</text>
        <dbReference type="EC" id="3.2.1.8"/>
    </reaction>
</comment>
<dbReference type="Pfam" id="PF00331">
    <property type="entry name" value="Glyco_hydro_10"/>
    <property type="match status" value="1"/>
</dbReference>
<keyword evidence="5" id="KW-0732">Signal</keyword>
<dbReference type="Gene3D" id="3.20.20.80">
    <property type="entry name" value="Glycosidases"/>
    <property type="match status" value="1"/>
</dbReference>
<evidence type="ECO:0000256" key="8">
    <source>
        <dbReference type="ARBA" id="ARBA00023295"/>
    </source>
</evidence>
<dbReference type="InterPro" id="IPR044846">
    <property type="entry name" value="GH10"/>
</dbReference>
<keyword evidence="7" id="KW-0119">Carbohydrate metabolism</keyword>
<dbReference type="PRINTS" id="PR00134">
    <property type="entry name" value="GLHYDRLASE10"/>
</dbReference>
<evidence type="ECO:0000256" key="2">
    <source>
        <dbReference type="ARBA" id="ARBA00007495"/>
    </source>
</evidence>
<evidence type="ECO:0000259" key="10">
    <source>
        <dbReference type="PROSITE" id="PS51760"/>
    </source>
</evidence>
<dbReference type="PANTHER" id="PTHR31490:SF88">
    <property type="entry name" value="BETA-XYLANASE"/>
    <property type="match status" value="1"/>
</dbReference>
<keyword evidence="4" id="KW-0858">Xylan degradation</keyword>
<evidence type="ECO:0000256" key="7">
    <source>
        <dbReference type="ARBA" id="ARBA00023277"/>
    </source>
</evidence>
<dbReference type="GO" id="GO:0045493">
    <property type="term" value="P:xylan catabolic process"/>
    <property type="evidence" value="ECO:0007669"/>
    <property type="project" value="UniProtKB-KW"/>
</dbReference>
<organism evidence="11 12">
    <name type="scientific">Phytophthora lilii</name>
    <dbReference type="NCBI Taxonomy" id="2077276"/>
    <lineage>
        <taxon>Eukaryota</taxon>
        <taxon>Sar</taxon>
        <taxon>Stramenopiles</taxon>
        <taxon>Oomycota</taxon>
        <taxon>Peronosporomycetes</taxon>
        <taxon>Peronosporales</taxon>
        <taxon>Peronosporaceae</taxon>
        <taxon>Phytophthora</taxon>
    </lineage>
</organism>
<name>A0A9W6XD56_9STRA</name>
<sequence>MNTRLACKSNTAARKLYGGAAASFRLDLAQEAFINYKSRCTIIMVCTLSTGNGLPLLTLHGLNGKVYALAVQSAPILSYWSFSVPLLSTQVRLEMMNAVVASLLGASAMAVAFADPRVMIESTYTGTEGLNDLAKKAWNGKYMGTATDVKQLGDPYYIQQLNDTHDFSLITPTTSMKVRSQGKQGVFTFDDADKIVAFANKTGAQVRCHTLVEHKQVPEWVQVLEKAELLEAMSNHITKLMTHFGNSCYAWDVVNEAINEDGSYRESFWYKKTGKEYITAAFKTANAVKNKLGLQAKLYYNDYDINVANNKSDAVLAMAESLRKDKIWVEGIGFQSHYSNNDTVRGADIFLNFRRFTYRHMDVAVTELDVRTSTANPTVSEQQQQVGIMTNVISACKKSQRCAGVTTWDFVDTYSLTKSSAPVLFYQPDGPKTPLVRKATYDAITAGWIL</sequence>
<evidence type="ECO:0000313" key="11">
    <source>
        <dbReference type="EMBL" id="GMF36187.1"/>
    </source>
</evidence>
<proteinExistence type="inferred from homology"/>
<protein>
    <recommendedName>
        <fullName evidence="3">endo-1,4-beta-xylanase</fullName>
        <ecNumber evidence="3">3.2.1.8</ecNumber>
    </recommendedName>
</protein>
<dbReference type="SMART" id="SM00633">
    <property type="entry name" value="Glyco_10"/>
    <property type="match status" value="1"/>
</dbReference>
<dbReference type="EC" id="3.2.1.8" evidence="3"/>
<dbReference type="AlphaFoldDB" id="A0A9W6XD56"/>
<comment type="similarity">
    <text evidence="2">Belongs to the glycosyl hydrolase 10 (cellulase F) family.</text>
</comment>
<evidence type="ECO:0000256" key="1">
    <source>
        <dbReference type="ARBA" id="ARBA00000681"/>
    </source>
</evidence>
<dbReference type="InterPro" id="IPR017853">
    <property type="entry name" value="GH"/>
</dbReference>
<keyword evidence="8" id="KW-0326">Glycosidase</keyword>
<gene>
    <name evidence="11" type="ORF">Plil01_001532400</name>
</gene>
<dbReference type="PROSITE" id="PS51760">
    <property type="entry name" value="GH10_2"/>
    <property type="match status" value="1"/>
</dbReference>
<evidence type="ECO:0000256" key="9">
    <source>
        <dbReference type="ARBA" id="ARBA00023326"/>
    </source>
</evidence>
<dbReference type="GO" id="GO:0031176">
    <property type="term" value="F:endo-1,4-beta-xylanase activity"/>
    <property type="evidence" value="ECO:0007669"/>
    <property type="project" value="UniProtKB-EC"/>
</dbReference>
<keyword evidence="9" id="KW-0624">Polysaccharide degradation</keyword>
<evidence type="ECO:0000256" key="4">
    <source>
        <dbReference type="ARBA" id="ARBA00022651"/>
    </source>
</evidence>
<keyword evidence="6" id="KW-0378">Hydrolase</keyword>
<dbReference type="EMBL" id="BSXW01001364">
    <property type="protein sequence ID" value="GMF36187.1"/>
    <property type="molecule type" value="Genomic_DNA"/>
</dbReference>
<dbReference type="OrthoDB" id="3055998at2759"/>
<dbReference type="PANTHER" id="PTHR31490">
    <property type="entry name" value="GLYCOSYL HYDROLASE"/>
    <property type="match status" value="1"/>
</dbReference>
<evidence type="ECO:0000256" key="3">
    <source>
        <dbReference type="ARBA" id="ARBA00012590"/>
    </source>
</evidence>
<feature type="domain" description="GH10" evidence="10">
    <location>
        <begin position="127"/>
        <end position="442"/>
    </location>
</feature>
<evidence type="ECO:0000256" key="6">
    <source>
        <dbReference type="ARBA" id="ARBA00022801"/>
    </source>
</evidence>
<accession>A0A9W6XD56</accession>
<dbReference type="Proteomes" id="UP001165083">
    <property type="component" value="Unassembled WGS sequence"/>
</dbReference>
<dbReference type="InterPro" id="IPR001000">
    <property type="entry name" value="GH10_dom"/>
</dbReference>